<comment type="caution">
    <text evidence="1">The sequence shown here is derived from an EMBL/GenBank/DDBJ whole genome shotgun (WGS) entry which is preliminary data.</text>
</comment>
<dbReference type="Proteomes" id="UP001141981">
    <property type="component" value="Unassembled WGS sequence"/>
</dbReference>
<reference evidence="1" key="2">
    <citation type="submission" date="2022-10" db="EMBL/GenBank/DDBJ databases">
        <authorList>
            <person name="Kostovova I."/>
            <person name="Moravkova M."/>
            <person name="Pechar R."/>
        </authorList>
    </citation>
    <scope>NUCLEOTIDE SEQUENCE</scope>
    <source>
        <strain evidence="1">M490A</strain>
    </source>
</reference>
<reference evidence="1" key="1">
    <citation type="journal article" date="2022" name="Microorganisms">
        <title>Antibiotic Susceptibility, Resistance Gene Determinants and Corresponding Genomic Regions in Lactobacillus amylovorus Isolates Derived from Wild Boars and Domestic Pigs.</title>
        <authorList>
            <person name="Moravkova M."/>
            <person name="Kostovova I."/>
            <person name="Kavanova K."/>
            <person name="Pechar R."/>
            <person name="Stanek S."/>
            <person name="Brychta A."/>
            <person name="Zeman M."/>
            <person name="Kubasova T."/>
        </authorList>
    </citation>
    <scope>NUCLEOTIDE SEQUENCE</scope>
    <source>
        <strain evidence="1">M490A</strain>
    </source>
</reference>
<dbReference type="AlphaFoldDB" id="A0A9X4AB61"/>
<dbReference type="EMBL" id="JAOTGY010000023">
    <property type="protein sequence ID" value="MDB6258833.1"/>
    <property type="molecule type" value="Genomic_DNA"/>
</dbReference>
<evidence type="ECO:0000313" key="2">
    <source>
        <dbReference type="Proteomes" id="UP001141981"/>
    </source>
</evidence>
<evidence type="ECO:0000313" key="1">
    <source>
        <dbReference type="EMBL" id="MDB6258833.1"/>
    </source>
</evidence>
<organism evidence="1 2">
    <name type="scientific">Lactobacillus amylovorus</name>
    <dbReference type="NCBI Taxonomy" id="1604"/>
    <lineage>
        <taxon>Bacteria</taxon>
        <taxon>Bacillati</taxon>
        <taxon>Bacillota</taxon>
        <taxon>Bacilli</taxon>
        <taxon>Lactobacillales</taxon>
        <taxon>Lactobacillaceae</taxon>
        <taxon>Lactobacillus</taxon>
    </lineage>
</organism>
<dbReference type="RefSeq" id="WP_271880865.1">
    <property type="nucleotide sequence ID" value="NZ_JAOTGY010000023.1"/>
</dbReference>
<gene>
    <name evidence="1" type="ORF">ODU72_09230</name>
</gene>
<name>A0A9X4AB61_LACAM</name>
<protein>
    <submittedName>
        <fullName evidence="1">Uncharacterized protein</fullName>
    </submittedName>
</protein>
<sequence>MDIPISITQFAKQPKFLPVNKIVRSKDFRVKHLTENAMISENDETITPSNFGTVLDYMIRCILLAGKHTFDLANIMLKRYLDQGLISIDDTAEIIGKEEQLNQIPNRISSVDDIPDEAFRLEMDICAWEIAYRTNKYVEPMNYPDEITIQHLKQMMKRTENFFNEYGWPTRDAFGASTKNGYISGDGDYLLKNTIVDLKASNKATMQIYWVWQLLLYHTLGFYNHFNDEKIDRLMIFNARADIVFYIDVVDIDQSVFEFVNDAVEKQSLVNEKLIKQMIGID</sequence>
<accession>A0A9X4AB61</accession>
<proteinExistence type="predicted"/>